<dbReference type="CDD" id="cd24032">
    <property type="entry name" value="ASKHA_NBD_TsaB"/>
    <property type="match status" value="1"/>
</dbReference>
<dbReference type="GO" id="GO:0005829">
    <property type="term" value="C:cytosol"/>
    <property type="evidence" value="ECO:0007669"/>
    <property type="project" value="TreeGrafter"/>
</dbReference>
<organism evidence="2 3">
    <name type="scientific">Anoxybacillus mongoliensis</name>
    <dbReference type="NCBI Taxonomy" id="452565"/>
    <lineage>
        <taxon>Bacteria</taxon>
        <taxon>Bacillati</taxon>
        <taxon>Bacillota</taxon>
        <taxon>Bacilli</taxon>
        <taxon>Bacillales</taxon>
        <taxon>Anoxybacillaceae</taxon>
        <taxon>Anoxybacillus</taxon>
    </lineage>
</organism>
<evidence type="ECO:0000313" key="2">
    <source>
        <dbReference type="EMBL" id="MBB5356782.1"/>
    </source>
</evidence>
<feature type="domain" description="Gcp-like" evidence="1">
    <location>
        <begin position="33"/>
        <end position="225"/>
    </location>
</feature>
<sequence length="235" mass="25709">MMKVLAIDTSTFVMGIAIVDGQVVKGEMITNLKKNHSIRVMPAIEALLQECEVSPQDLDRIVVAKGPGSYTGVRIGVTIAKTLAWTLRIPLVGISSLEVMAANAKYFDGVIVPLMDARRGQIYTGLYKAEGGNIQSVVADQVILATEWANELKSYNEPILLVGNDSVLHEAVFVEALGHSVQVASATFHNPRPSELAWLGMNREPEDVHTFVPNYIRLAEAEANWLARQQERAEG</sequence>
<accession>A0A7W8JGU1</accession>
<evidence type="ECO:0000313" key="3">
    <source>
        <dbReference type="Proteomes" id="UP000583699"/>
    </source>
</evidence>
<dbReference type="PANTHER" id="PTHR11735:SF11">
    <property type="entry name" value="TRNA THREONYLCARBAMOYLADENOSINE BIOSYNTHESIS PROTEIN TSAB"/>
    <property type="match status" value="1"/>
</dbReference>
<name>A0A7W8JGU1_9BACL</name>
<dbReference type="SUPFAM" id="SSF53067">
    <property type="entry name" value="Actin-like ATPase domain"/>
    <property type="match status" value="2"/>
</dbReference>
<reference evidence="2 3" key="1">
    <citation type="submission" date="2020-08" db="EMBL/GenBank/DDBJ databases">
        <title>Genomic Encyclopedia of Type Strains, Phase IV (KMG-IV): sequencing the most valuable type-strain genomes for metagenomic binning, comparative biology and taxonomic classification.</title>
        <authorList>
            <person name="Goeker M."/>
        </authorList>
    </citation>
    <scope>NUCLEOTIDE SEQUENCE [LARGE SCALE GENOMIC DNA]</scope>
    <source>
        <strain evidence="2 3">DSM 19169</strain>
    </source>
</reference>
<dbReference type="InterPro" id="IPR022496">
    <property type="entry name" value="T6A_TsaB"/>
</dbReference>
<dbReference type="InterPro" id="IPR043129">
    <property type="entry name" value="ATPase_NBD"/>
</dbReference>
<dbReference type="Proteomes" id="UP000583699">
    <property type="component" value="Unassembled WGS sequence"/>
</dbReference>
<dbReference type="EMBL" id="JACHEQ010000023">
    <property type="protein sequence ID" value="MBB5356782.1"/>
    <property type="molecule type" value="Genomic_DNA"/>
</dbReference>
<gene>
    <name evidence="2" type="ORF">HNR43_002795</name>
</gene>
<comment type="caution">
    <text evidence="2">The sequence shown here is derived from an EMBL/GenBank/DDBJ whole genome shotgun (WGS) entry which is preliminary data.</text>
</comment>
<keyword evidence="3" id="KW-1185">Reference proteome</keyword>
<dbReference type="AlphaFoldDB" id="A0A7W8JGU1"/>
<dbReference type="Pfam" id="PF00814">
    <property type="entry name" value="TsaD"/>
    <property type="match status" value="1"/>
</dbReference>
<dbReference type="Gene3D" id="3.30.420.40">
    <property type="match status" value="2"/>
</dbReference>
<proteinExistence type="predicted"/>
<dbReference type="InterPro" id="IPR000905">
    <property type="entry name" value="Gcp-like_dom"/>
</dbReference>
<evidence type="ECO:0000259" key="1">
    <source>
        <dbReference type="Pfam" id="PF00814"/>
    </source>
</evidence>
<dbReference type="PANTHER" id="PTHR11735">
    <property type="entry name" value="TRNA N6-ADENOSINE THREONYLCARBAMOYLTRANSFERASE"/>
    <property type="match status" value="1"/>
</dbReference>
<dbReference type="GO" id="GO:0002949">
    <property type="term" value="P:tRNA threonylcarbamoyladenosine modification"/>
    <property type="evidence" value="ECO:0007669"/>
    <property type="project" value="InterPro"/>
</dbReference>
<protein>
    <submittedName>
        <fullName evidence="2">tRNA threonylcarbamoyladenosine biosynthesis protein TsaB</fullName>
    </submittedName>
</protein>
<dbReference type="NCBIfam" id="TIGR03725">
    <property type="entry name" value="T6A_YeaZ"/>
    <property type="match status" value="1"/>
</dbReference>